<dbReference type="PROSITE" id="PS51459">
    <property type="entry name" value="FIDO"/>
    <property type="match status" value="1"/>
</dbReference>
<sequence>MKILPGLARLAYIANFLCKFSLFYLHCHGFGLNYRGKFTSLAGGKGKQLKRPNTGVGFRGGRYIRQPAGYSAFIPSPLPPTPPLRLENELQLLLSKADRALARLDGVGSILPDPERFISAYGLKEALLSSQIEGTQASLTDVLEAEVVEPTRERRMDVMEVVNYTRALRYGLERVKTLPLSLRLICEIHGLLLEGVRGSGSGRGEFRRSQNWIGPEGCTLAEAAYVPPPVHEMKEALHDFEGYIRENQSDPPLIRCALAHAQFETIHPFIDGNGRMGRLLIAFMLCQQNVLERPLLYLSYYFKRKRDEYYRMLMVTREQGDWEGWVRFFLDGVVETAEQAAMTARAIVRMRQDHEKMLSLPRLKSKHSLPLLQFLFERPIVTAPLVANMLKVSHQTAIELCRRFAESGLLRELPGRKRNRSFVYQPYLEILREGTDPIRSARPSQA</sequence>
<comment type="caution">
    <text evidence="4">The sequence shown here is derived from an EMBL/GenBank/DDBJ whole genome shotgun (WGS) entry which is preliminary data.</text>
</comment>
<dbReference type="GO" id="GO:0005524">
    <property type="term" value="F:ATP binding"/>
    <property type="evidence" value="ECO:0007669"/>
    <property type="project" value="UniProtKB-KW"/>
</dbReference>
<dbReference type="Gene3D" id="1.10.3290.10">
    <property type="entry name" value="Fido-like domain"/>
    <property type="match status" value="1"/>
</dbReference>
<proteinExistence type="predicted"/>
<dbReference type="InterPro" id="IPR036597">
    <property type="entry name" value="Fido-like_dom_sf"/>
</dbReference>
<dbReference type="Pfam" id="PF13784">
    <property type="entry name" value="Fic_N"/>
    <property type="match status" value="1"/>
</dbReference>
<feature type="binding site" evidence="2">
    <location>
        <begin position="309"/>
        <end position="310"/>
    </location>
    <ligand>
        <name>ATP</name>
        <dbReference type="ChEBI" id="CHEBI:30616"/>
    </ligand>
</feature>
<gene>
    <name evidence="4" type="ORF">HYZ11_09255</name>
</gene>
<keyword evidence="2" id="KW-0067">ATP-binding</keyword>
<protein>
    <submittedName>
        <fullName evidence="4">Fic family protein</fullName>
    </submittedName>
</protein>
<evidence type="ECO:0000256" key="1">
    <source>
        <dbReference type="PIRSR" id="PIRSR640198-1"/>
    </source>
</evidence>
<dbReference type="InterPro" id="IPR003812">
    <property type="entry name" value="Fido"/>
</dbReference>
<feature type="binding site" evidence="2">
    <location>
        <begin position="271"/>
        <end position="278"/>
    </location>
    <ligand>
        <name>ATP</name>
        <dbReference type="ChEBI" id="CHEBI:30616"/>
    </ligand>
</feature>
<evidence type="ECO:0000313" key="4">
    <source>
        <dbReference type="EMBL" id="MBI3127777.1"/>
    </source>
</evidence>
<dbReference type="Pfam" id="PF11972">
    <property type="entry name" value="HTH_13"/>
    <property type="match status" value="1"/>
</dbReference>
<reference evidence="4" key="1">
    <citation type="submission" date="2020-07" db="EMBL/GenBank/DDBJ databases">
        <title>Huge and variable diversity of episymbiotic CPR bacteria and DPANN archaea in groundwater ecosystems.</title>
        <authorList>
            <person name="He C.Y."/>
            <person name="Keren R."/>
            <person name="Whittaker M."/>
            <person name="Farag I.F."/>
            <person name="Doudna J."/>
            <person name="Cate J.H.D."/>
            <person name="Banfield J.F."/>
        </authorList>
    </citation>
    <scope>NUCLEOTIDE SEQUENCE</scope>
    <source>
        <strain evidence="4">NC_groundwater_763_Ag_S-0.2um_68_21</strain>
    </source>
</reference>
<evidence type="ECO:0000313" key="5">
    <source>
        <dbReference type="Proteomes" id="UP000782312"/>
    </source>
</evidence>
<dbReference type="Proteomes" id="UP000782312">
    <property type="component" value="Unassembled WGS sequence"/>
</dbReference>
<feature type="domain" description="Fido" evidence="3">
    <location>
        <begin position="180"/>
        <end position="331"/>
    </location>
</feature>
<accession>A0A932HYS9</accession>
<organism evidence="4 5">
    <name type="scientific">Tectimicrobiota bacterium</name>
    <dbReference type="NCBI Taxonomy" id="2528274"/>
    <lineage>
        <taxon>Bacteria</taxon>
        <taxon>Pseudomonadati</taxon>
        <taxon>Nitrospinota/Tectimicrobiota group</taxon>
        <taxon>Candidatus Tectimicrobiota</taxon>
    </lineage>
</organism>
<dbReference type="SUPFAM" id="SSF140931">
    <property type="entry name" value="Fic-like"/>
    <property type="match status" value="1"/>
</dbReference>
<feature type="active site" evidence="1">
    <location>
        <position position="267"/>
    </location>
</feature>
<dbReference type="PANTHER" id="PTHR13504">
    <property type="entry name" value="FIDO DOMAIN-CONTAINING PROTEIN DDB_G0283145"/>
    <property type="match status" value="1"/>
</dbReference>
<dbReference type="AlphaFoldDB" id="A0A932HYS9"/>
<dbReference type="PANTHER" id="PTHR13504:SF38">
    <property type="entry name" value="FIDO DOMAIN-CONTAINING PROTEIN"/>
    <property type="match status" value="1"/>
</dbReference>
<evidence type="ECO:0000259" key="3">
    <source>
        <dbReference type="PROSITE" id="PS51459"/>
    </source>
</evidence>
<name>A0A932HYS9_UNCTE</name>
<dbReference type="EMBL" id="JACPUR010000019">
    <property type="protein sequence ID" value="MBI3127777.1"/>
    <property type="molecule type" value="Genomic_DNA"/>
</dbReference>
<dbReference type="InterPro" id="IPR025758">
    <property type="entry name" value="Fic/DOC_N"/>
</dbReference>
<keyword evidence="2" id="KW-0547">Nucleotide-binding</keyword>
<dbReference type="Pfam" id="PF02661">
    <property type="entry name" value="Fic"/>
    <property type="match status" value="1"/>
</dbReference>
<dbReference type="InterPro" id="IPR021068">
    <property type="entry name" value="HTH_DNA-bd"/>
</dbReference>
<evidence type="ECO:0000256" key="2">
    <source>
        <dbReference type="PIRSR" id="PIRSR640198-2"/>
    </source>
</evidence>
<dbReference type="InterPro" id="IPR040198">
    <property type="entry name" value="Fido_containing"/>
</dbReference>